<sequence>MATLILEDGTTFKGRLFGANASVSGEVVFQTGMVGYPEALTDPSYMCQILTLTYPLQGNYGIPQDEESDFGLSKWFESSKIHAAALIVGEVSQNPSHWSSAMSLDQWLKEQGIPGLEGVDTRRLTKKIREKGTMLGKLVVDGTPEANVPFDNPDQRNLVKEVSMKVRLVRQMPNPSQDVTVDCGIKYNQIRCLCQRGACVTVVPWDHPLDSTDFDGLFISNGPGDPQFCTETIDNVRKVVCVDNPKPVFGICLGNQLLSLAIGAKTYKMKYGNRGHNQPCIHKGTDRCFITSQNHGFAVDPLTLPQGWDVLFTNANDQTSEGIVHNTKHIFSCFFYIKTLTEHLTYPGSTNPEEFVRPRKVLILGSGGLSIGQAGEFDYSGSQAIKALKEENIQTVLINPNIATVQTSKGLADKVYFLPLTPEYVTQVIKNERPDGVLLTFGGQTALNCGVQLTKRGVLKKYAVRVLGTPVASIEMTEDRKIFVEKMEEINEHVAPSEAAVSVEQAVAAAERIGYPVLVRSAFALGGLGSGFANNREELASLVTSAFAHTSQVLVDKSLKGWKEIEYEVVRDAYDNCITVCNMENIDPLGIHTGESIVVAPSQTLNDYEYNMLRNTAIKVIRHLGIIGECNIQYALNPESEQYYIIEVNARLSRSSALASKATGYPLAYVAAKLGLGIPLPVLKNSVTNQTTANFEPSLDYCVVKVPRWDLSKFLRVSTKIGSSMKSVGEVMAIGRSFEEAFQKALRMVDENCVGFDHTIKPVSDEELQTPTDKRIFVLAAALRAGYTVDRLYDLTKIDRWFLHKMKNITDHEKMLESYNQDESAMPLEVMRKAKQLGFSDKQIALAVTELAVRKMRRDWSILPVVKQIDTVAAEWPAHTNYLYLTYNGTENDLGFGDPHVIVIGSGVYRIGSSVEFDWCAVGCIMELRKMGYKTIMVNYNPETVSTDYDMCDRLYFDEISFEVRMLDWWHEGVILSMGGQLPNNIAMSLHRQQCRILGTSPEFIDSAENRFKFSRMLDTIGISQPLWKELTEIEFCETAGYPCLVRPSYVLSGAAMNVAYTDSDLEKYLSSAVAVSKEYPVVISKFIQEAKEIDVDAVACDGVVMAIAVSEHVENAGVHSGDATLVTPPQDINQKTMERIKMIVHAIGQELQVTGPFNLQLIAKVKSKGHFMFLEFQISG</sequence>
<dbReference type="GO" id="GO:0046872">
    <property type="term" value="F:metal ion binding"/>
    <property type="evidence" value="ECO:0007669"/>
    <property type="project" value="InterPro"/>
</dbReference>
<dbReference type="InterPro" id="IPR005479">
    <property type="entry name" value="CPAse_ATP-bd"/>
</dbReference>
<dbReference type="FunFam" id="1.10.1030.10:FF:000001">
    <property type="entry name" value="Carbamoyl-phosphate synthase large chain"/>
    <property type="match status" value="1"/>
</dbReference>
<dbReference type="PROSITE" id="PS00866">
    <property type="entry name" value="CPSASE_1"/>
    <property type="match status" value="2"/>
</dbReference>
<dbReference type="FunFam" id="3.40.50.20:FF:000011">
    <property type="entry name" value="CAD protein-like isoform X1"/>
    <property type="match status" value="1"/>
</dbReference>
<dbReference type="PANTHER" id="PTHR11405">
    <property type="entry name" value="CARBAMOYLTRANSFERASE FAMILY MEMBER"/>
    <property type="match status" value="1"/>
</dbReference>
<dbReference type="SUPFAM" id="SSF48108">
    <property type="entry name" value="Carbamoyl phosphate synthetase, large subunit connection domain"/>
    <property type="match status" value="1"/>
</dbReference>
<dbReference type="InterPro" id="IPR035686">
    <property type="entry name" value="CPSase_GATase1"/>
</dbReference>
<dbReference type="PRINTS" id="PR00099">
    <property type="entry name" value="CPSGATASE"/>
</dbReference>
<dbReference type="Gene3D" id="3.30.470.20">
    <property type="entry name" value="ATP-grasp fold, B domain"/>
    <property type="match status" value="2"/>
</dbReference>
<dbReference type="Proteomes" id="UP000694557">
    <property type="component" value="Unassembled WGS sequence"/>
</dbReference>
<dbReference type="Gene3D" id="3.40.50.880">
    <property type="match status" value="1"/>
</dbReference>
<feature type="domain" description="ATP-grasp" evidence="9">
    <location>
        <begin position="484"/>
        <end position="676"/>
    </location>
</feature>
<dbReference type="Pfam" id="PF25596">
    <property type="entry name" value="CPSase_L_D1"/>
    <property type="match status" value="2"/>
</dbReference>
<dbReference type="InterPro" id="IPR005483">
    <property type="entry name" value="CPSase_dom"/>
</dbReference>
<dbReference type="InterPro" id="IPR006274">
    <property type="entry name" value="CarbamoylP_synth_ssu"/>
</dbReference>
<dbReference type="PANTHER" id="PTHR11405:SF5">
    <property type="entry name" value="CAD PROTEIN"/>
    <property type="match status" value="1"/>
</dbReference>
<dbReference type="InterPro" id="IPR036480">
    <property type="entry name" value="CarbP_synth_ssu_N_sf"/>
</dbReference>
<dbReference type="AlphaFoldDB" id="A0A8C7LBK1"/>
<dbReference type="Gene3D" id="3.40.50.20">
    <property type="match status" value="2"/>
</dbReference>
<reference evidence="10" key="1">
    <citation type="submission" date="2025-08" db="UniProtKB">
        <authorList>
            <consortium name="Ensembl"/>
        </authorList>
    </citation>
    <scope>IDENTIFICATION</scope>
</reference>
<dbReference type="SMART" id="SM01096">
    <property type="entry name" value="CPSase_L_D3"/>
    <property type="match status" value="1"/>
</dbReference>
<dbReference type="NCBIfam" id="NF009475">
    <property type="entry name" value="PRK12838.1"/>
    <property type="match status" value="1"/>
</dbReference>
<dbReference type="NCBIfam" id="NF009455">
    <property type="entry name" value="PRK12815.1"/>
    <property type="match status" value="1"/>
</dbReference>
<dbReference type="PROSITE" id="PS50975">
    <property type="entry name" value="ATP_GRASP"/>
    <property type="match status" value="2"/>
</dbReference>
<evidence type="ECO:0000256" key="2">
    <source>
        <dbReference type="ARBA" id="ARBA00022598"/>
    </source>
</evidence>
<evidence type="ECO:0000256" key="5">
    <source>
        <dbReference type="ARBA" id="ARBA00022840"/>
    </source>
</evidence>
<dbReference type="PROSITE" id="PS00867">
    <property type="entry name" value="CPSASE_2"/>
    <property type="match status" value="1"/>
</dbReference>
<keyword evidence="11" id="KW-1185">Reference proteome</keyword>
<evidence type="ECO:0000313" key="10">
    <source>
        <dbReference type="Ensembl" id="ENSOKIP00005113649.1"/>
    </source>
</evidence>
<dbReference type="GO" id="GO:0006526">
    <property type="term" value="P:L-arginine biosynthetic process"/>
    <property type="evidence" value="ECO:0007669"/>
    <property type="project" value="TreeGrafter"/>
</dbReference>
<gene>
    <name evidence="10" type="primary">CAD</name>
    <name evidence="10" type="synonym">cad</name>
</gene>
<reference evidence="10" key="2">
    <citation type="submission" date="2025-09" db="UniProtKB">
        <authorList>
            <consortium name="Ensembl"/>
        </authorList>
    </citation>
    <scope>IDENTIFICATION</scope>
</reference>
<dbReference type="NCBIfam" id="NF003671">
    <property type="entry name" value="PRK05294.1"/>
    <property type="match status" value="1"/>
</dbReference>
<proteinExistence type="predicted"/>
<dbReference type="FunFam" id="3.50.30.20:FF:000002">
    <property type="entry name" value="Carbamoyl-phosphate synthase 1, mitochondrial"/>
    <property type="match status" value="1"/>
</dbReference>
<dbReference type="InterPro" id="IPR011761">
    <property type="entry name" value="ATP-grasp"/>
</dbReference>
<evidence type="ECO:0000256" key="3">
    <source>
        <dbReference type="ARBA" id="ARBA00022737"/>
    </source>
</evidence>
<dbReference type="FunFam" id="3.30.1490.20:FF:000001">
    <property type="entry name" value="Carbamoyl-phosphate synthase large chain"/>
    <property type="match status" value="1"/>
</dbReference>
<dbReference type="CDD" id="cd01744">
    <property type="entry name" value="GATase1_CPSase"/>
    <property type="match status" value="1"/>
</dbReference>
<keyword evidence="4 8" id="KW-0547">Nucleotide-binding</keyword>
<evidence type="ECO:0000256" key="1">
    <source>
        <dbReference type="ARBA" id="ARBA00022553"/>
    </source>
</evidence>
<dbReference type="Pfam" id="PF02787">
    <property type="entry name" value="CPSase_L_D3"/>
    <property type="match status" value="1"/>
</dbReference>
<evidence type="ECO:0000256" key="8">
    <source>
        <dbReference type="PROSITE-ProRule" id="PRU00409"/>
    </source>
</evidence>
<dbReference type="SMART" id="SM01097">
    <property type="entry name" value="CPSase_sm_chain"/>
    <property type="match status" value="1"/>
</dbReference>
<dbReference type="Gene3D" id="3.50.30.20">
    <property type="entry name" value="Carbamoyl-phosphate synthase small subunit, N-terminal domain"/>
    <property type="match status" value="1"/>
</dbReference>
<dbReference type="GeneTree" id="ENSGT00940000157241"/>
<dbReference type="SUPFAM" id="SSF56059">
    <property type="entry name" value="Glutathione synthetase ATP-binding domain-like"/>
    <property type="match status" value="2"/>
</dbReference>
<evidence type="ECO:0000259" key="9">
    <source>
        <dbReference type="PROSITE" id="PS50975"/>
    </source>
</evidence>
<name>A0A8C7LBK1_ONCKI</name>
<feature type="domain" description="ATP-grasp" evidence="9">
    <location>
        <begin position="1015"/>
        <end position="1177"/>
    </location>
</feature>
<dbReference type="InterPro" id="IPR029062">
    <property type="entry name" value="Class_I_gatase-like"/>
</dbReference>
<dbReference type="GO" id="GO:0006207">
    <property type="term" value="P:'de novo' pyrimidine nucleobase biosynthetic process"/>
    <property type="evidence" value="ECO:0007669"/>
    <property type="project" value="InterPro"/>
</dbReference>
<dbReference type="NCBIfam" id="TIGR01368">
    <property type="entry name" value="CPSaseIIsmall"/>
    <property type="match status" value="1"/>
</dbReference>
<dbReference type="PROSITE" id="PS51273">
    <property type="entry name" value="GATASE_TYPE_1"/>
    <property type="match status" value="1"/>
</dbReference>
<dbReference type="PRINTS" id="PR00098">
    <property type="entry name" value="CPSASE"/>
</dbReference>
<dbReference type="GO" id="GO:0006541">
    <property type="term" value="P:glutamine metabolic process"/>
    <property type="evidence" value="ECO:0007669"/>
    <property type="project" value="InterPro"/>
</dbReference>
<dbReference type="InterPro" id="IPR005480">
    <property type="entry name" value="CPSase_lsu_oligo"/>
</dbReference>
<dbReference type="Gene3D" id="1.10.1030.10">
    <property type="entry name" value="Carbamoyl-phosphate synthetase, large subunit oligomerisation domain"/>
    <property type="match status" value="1"/>
</dbReference>
<dbReference type="Pfam" id="PF02786">
    <property type="entry name" value="CPSase_L_D2"/>
    <property type="match status" value="2"/>
</dbReference>
<dbReference type="SUPFAM" id="SSF52440">
    <property type="entry name" value="PreATP-grasp domain"/>
    <property type="match status" value="2"/>
</dbReference>
<dbReference type="Pfam" id="PF00117">
    <property type="entry name" value="GATase"/>
    <property type="match status" value="1"/>
</dbReference>
<dbReference type="InterPro" id="IPR058047">
    <property type="entry name" value="CPSase_preATP-grasp"/>
</dbReference>
<dbReference type="GO" id="GO:0005524">
    <property type="term" value="F:ATP binding"/>
    <property type="evidence" value="ECO:0007669"/>
    <property type="project" value="UniProtKB-UniRule"/>
</dbReference>
<dbReference type="EC" id="6.3.4.16" evidence="6"/>
<dbReference type="Pfam" id="PF00988">
    <property type="entry name" value="CPSase_sm_chain"/>
    <property type="match status" value="1"/>
</dbReference>
<dbReference type="InterPro" id="IPR017926">
    <property type="entry name" value="GATASE"/>
</dbReference>
<dbReference type="GO" id="GO:0004088">
    <property type="term" value="F:carbamoyl-phosphate synthase (glutamine-hydrolyzing) activity"/>
    <property type="evidence" value="ECO:0007669"/>
    <property type="project" value="InterPro"/>
</dbReference>
<dbReference type="InterPro" id="IPR002474">
    <property type="entry name" value="CarbamoylP_synth_ssu_N"/>
</dbReference>
<keyword evidence="3" id="KW-0677">Repeat</keyword>
<dbReference type="FunFam" id="3.30.470.20:FF:000001">
    <property type="entry name" value="Carbamoyl-phosphate synthase large chain"/>
    <property type="match status" value="1"/>
</dbReference>
<dbReference type="PRINTS" id="PR00096">
    <property type="entry name" value="GATASE"/>
</dbReference>
<protein>
    <recommendedName>
        <fullName evidence="6">carbamoyl-phosphate synthase (ammonia)</fullName>
        <ecNumber evidence="6">6.3.4.16</ecNumber>
    </recommendedName>
</protein>
<dbReference type="GO" id="GO:0005951">
    <property type="term" value="C:carbamoyl-phosphate synthase complex"/>
    <property type="evidence" value="ECO:0007669"/>
    <property type="project" value="TreeGrafter"/>
</dbReference>
<dbReference type="GO" id="GO:0004087">
    <property type="term" value="F:carbamoyl-phosphate synthase (ammonia) activity"/>
    <property type="evidence" value="ECO:0007669"/>
    <property type="project" value="UniProtKB-EC"/>
</dbReference>
<evidence type="ECO:0000256" key="7">
    <source>
        <dbReference type="ARBA" id="ARBA00047359"/>
    </source>
</evidence>
<evidence type="ECO:0000256" key="6">
    <source>
        <dbReference type="ARBA" id="ARBA00044063"/>
    </source>
</evidence>
<dbReference type="InterPro" id="IPR006275">
    <property type="entry name" value="CPSase_lsu"/>
</dbReference>
<keyword evidence="2" id="KW-0436">Ligase</keyword>
<dbReference type="NCBIfam" id="TIGR01369">
    <property type="entry name" value="CPSaseII_lrg"/>
    <property type="match status" value="1"/>
</dbReference>
<dbReference type="InterPro" id="IPR036897">
    <property type="entry name" value="CarbamoylP_synth_lsu_oligo_sf"/>
</dbReference>
<dbReference type="SUPFAM" id="SSF52317">
    <property type="entry name" value="Class I glutamine amidotransferase-like"/>
    <property type="match status" value="1"/>
</dbReference>
<accession>A0A8C7LBK1</accession>
<dbReference type="SUPFAM" id="SSF52021">
    <property type="entry name" value="Carbamoyl phosphate synthetase, small subunit N-terminal domain"/>
    <property type="match status" value="1"/>
</dbReference>
<evidence type="ECO:0000313" key="11">
    <source>
        <dbReference type="Proteomes" id="UP000694557"/>
    </source>
</evidence>
<comment type="catalytic activity">
    <reaction evidence="7">
        <text>hydrogencarbonate + NH4(+) + 2 ATP = carbamoyl phosphate + 2 ADP + phosphate + 2 H(+)</text>
        <dbReference type="Rhea" id="RHEA:18029"/>
        <dbReference type="ChEBI" id="CHEBI:15378"/>
        <dbReference type="ChEBI" id="CHEBI:17544"/>
        <dbReference type="ChEBI" id="CHEBI:28938"/>
        <dbReference type="ChEBI" id="CHEBI:30616"/>
        <dbReference type="ChEBI" id="CHEBI:43474"/>
        <dbReference type="ChEBI" id="CHEBI:58228"/>
        <dbReference type="ChEBI" id="CHEBI:456216"/>
        <dbReference type="EC" id="6.3.4.16"/>
    </reaction>
</comment>
<dbReference type="FunFam" id="3.40.50.20:FF:000002">
    <property type="entry name" value="Carbamoyl-phosphate synthase large chain"/>
    <property type="match status" value="1"/>
</dbReference>
<dbReference type="Ensembl" id="ENSOKIT00005121604.1">
    <property type="protein sequence ID" value="ENSOKIP00005113649.1"/>
    <property type="gene ID" value="ENSOKIG00005047709.1"/>
</dbReference>
<evidence type="ECO:0000256" key="4">
    <source>
        <dbReference type="ARBA" id="ARBA00022741"/>
    </source>
</evidence>
<dbReference type="InterPro" id="IPR016185">
    <property type="entry name" value="PreATP-grasp_dom_sf"/>
</dbReference>
<keyword evidence="1" id="KW-0597">Phosphoprotein</keyword>
<keyword evidence="5 8" id="KW-0067">ATP-binding</keyword>
<organism evidence="10 11">
    <name type="scientific">Oncorhynchus kisutch</name>
    <name type="common">Coho salmon</name>
    <name type="synonym">Salmo kisutch</name>
    <dbReference type="NCBI Taxonomy" id="8019"/>
    <lineage>
        <taxon>Eukaryota</taxon>
        <taxon>Metazoa</taxon>
        <taxon>Chordata</taxon>
        <taxon>Craniata</taxon>
        <taxon>Vertebrata</taxon>
        <taxon>Euteleostomi</taxon>
        <taxon>Actinopterygii</taxon>
        <taxon>Neopterygii</taxon>
        <taxon>Teleostei</taxon>
        <taxon>Protacanthopterygii</taxon>
        <taxon>Salmoniformes</taxon>
        <taxon>Salmonidae</taxon>
        <taxon>Salmoninae</taxon>
        <taxon>Oncorhynchus</taxon>
    </lineage>
</organism>